<evidence type="ECO:0000256" key="5">
    <source>
        <dbReference type="HAMAP-Rule" id="MF_00978"/>
    </source>
</evidence>
<dbReference type="InterPro" id="IPR003142">
    <property type="entry name" value="BPL_C"/>
</dbReference>
<keyword evidence="5" id="KW-0238">DNA-binding</keyword>
<dbReference type="InterPro" id="IPR036390">
    <property type="entry name" value="WH_DNA-bd_sf"/>
</dbReference>
<protein>
    <recommendedName>
        <fullName evidence="5">Bifunctional ligase/repressor BirA</fullName>
    </recommendedName>
    <alternativeName>
        <fullName evidence="5">Biotin--[acetyl-CoA-carboxylase] ligase</fullName>
        <ecNumber evidence="5">6.3.4.15</ecNumber>
    </alternativeName>
    <alternativeName>
        <fullName evidence="5">Biotin--protein ligase</fullName>
    </alternativeName>
    <alternativeName>
        <fullName evidence="5">Biotin-[acetyl-CoA carboxylase] synthetase</fullName>
    </alternativeName>
</protein>
<evidence type="ECO:0000256" key="4">
    <source>
        <dbReference type="ARBA" id="ARBA00023267"/>
    </source>
</evidence>
<evidence type="ECO:0000256" key="1">
    <source>
        <dbReference type="ARBA" id="ARBA00022598"/>
    </source>
</evidence>
<dbReference type="InterPro" id="IPR008988">
    <property type="entry name" value="Transcriptional_repressor_C"/>
</dbReference>
<feature type="binding site" evidence="5">
    <location>
        <position position="113"/>
    </location>
    <ligand>
        <name>biotin</name>
        <dbReference type="ChEBI" id="CHEBI:57586"/>
    </ligand>
</feature>
<dbReference type="PANTHER" id="PTHR12835:SF5">
    <property type="entry name" value="BIOTIN--PROTEIN LIGASE"/>
    <property type="match status" value="1"/>
</dbReference>
<dbReference type="InterPro" id="IPR013196">
    <property type="entry name" value="HTH_11"/>
</dbReference>
<keyword evidence="2 5" id="KW-0547">Nucleotide-binding</keyword>
<sequence length="325" mass="36292">MKEKILKCLREAEDYVSGQELCQMFDVSRTAIWKVMNQLKEEGYVIDAVKNKGYRLVQTPDLVTAEEVESLLETSWAARPVVYEEEQASTNQTAKMLAEQGASHGTLVVAERQVSGRGRRGRPWHSPKGSGIWMSILLRPQIHPMSASMLTLVAAMAVYDAISSRVEGCAIKWPNDIVIDGRKVCGILTEMSSELDNIHYVVIGIGINVNTDDFPVDIASVATSMHVITGAYYKRAEIIADIWKAFEKYYDFFVQTENLVLMVDTYNQRLVNMDRRVMIEERGHQYEGTARGIDAEGGLLVERDDGTTTSVISGEVSVRGILGYV</sequence>
<dbReference type="SUPFAM" id="SSF55681">
    <property type="entry name" value="Class II aaRS and biotin synthetases"/>
    <property type="match status" value="1"/>
</dbReference>
<dbReference type="PROSITE" id="PS51733">
    <property type="entry name" value="BPL_LPL_CATALYTIC"/>
    <property type="match status" value="1"/>
</dbReference>
<comment type="caution">
    <text evidence="7">The sequence shown here is derived from an EMBL/GenBank/DDBJ whole genome shotgun (WGS) entry which is preliminary data.</text>
</comment>
<dbReference type="OrthoDB" id="9807064at2"/>
<dbReference type="GO" id="GO:0016740">
    <property type="term" value="F:transferase activity"/>
    <property type="evidence" value="ECO:0007669"/>
    <property type="project" value="UniProtKB-ARBA"/>
</dbReference>
<evidence type="ECO:0000313" key="7">
    <source>
        <dbReference type="EMBL" id="RGC43851.1"/>
    </source>
</evidence>
<comment type="catalytic activity">
    <reaction evidence="5">
        <text>biotin + L-lysyl-[protein] + ATP = N(6)-biotinyl-L-lysyl-[protein] + AMP + diphosphate + H(+)</text>
        <dbReference type="Rhea" id="RHEA:11756"/>
        <dbReference type="Rhea" id="RHEA-COMP:9752"/>
        <dbReference type="Rhea" id="RHEA-COMP:10505"/>
        <dbReference type="ChEBI" id="CHEBI:15378"/>
        <dbReference type="ChEBI" id="CHEBI:29969"/>
        <dbReference type="ChEBI" id="CHEBI:30616"/>
        <dbReference type="ChEBI" id="CHEBI:33019"/>
        <dbReference type="ChEBI" id="CHEBI:57586"/>
        <dbReference type="ChEBI" id="CHEBI:83144"/>
        <dbReference type="ChEBI" id="CHEBI:456215"/>
        <dbReference type="EC" id="6.3.4.15"/>
    </reaction>
</comment>
<feature type="binding site" evidence="5">
    <location>
        <begin position="89"/>
        <end position="91"/>
    </location>
    <ligand>
        <name>biotin</name>
        <dbReference type="ChEBI" id="CHEBI:57586"/>
    </ligand>
</feature>
<accession>A0A3E2XIE6</accession>
<dbReference type="GO" id="GO:0006355">
    <property type="term" value="P:regulation of DNA-templated transcription"/>
    <property type="evidence" value="ECO:0007669"/>
    <property type="project" value="UniProtKB-UniRule"/>
</dbReference>
<dbReference type="GO" id="GO:0009249">
    <property type="term" value="P:protein lipoylation"/>
    <property type="evidence" value="ECO:0007669"/>
    <property type="project" value="UniProtKB-ARBA"/>
</dbReference>
<evidence type="ECO:0000313" key="8">
    <source>
        <dbReference type="Proteomes" id="UP000261231"/>
    </source>
</evidence>
<comment type="similarity">
    <text evidence="5">Belongs to the biotin--protein ligase family.</text>
</comment>
<keyword evidence="8" id="KW-1185">Reference proteome</keyword>
<dbReference type="InterPro" id="IPR030855">
    <property type="entry name" value="Bifunct_BirA"/>
</dbReference>
<keyword evidence="5" id="KW-0804">Transcription</keyword>
<gene>
    <name evidence="5" type="primary">birA</name>
    <name evidence="7" type="ORF">DW747_14650</name>
</gene>
<dbReference type="Gene3D" id="1.10.10.10">
    <property type="entry name" value="Winged helix-like DNA-binding domain superfamily/Winged helix DNA-binding domain"/>
    <property type="match status" value="1"/>
</dbReference>
<dbReference type="Pfam" id="PF02237">
    <property type="entry name" value="BPL_C"/>
    <property type="match status" value="1"/>
</dbReference>
<feature type="binding site" evidence="5">
    <location>
        <begin position="117"/>
        <end position="119"/>
    </location>
    <ligand>
        <name>biotin</name>
        <dbReference type="ChEBI" id="CHEBI:57586"/>
    </ligand>
</feature>
<dbReference type="GO" id="GO:0004077">
    <property type="term" value="F:biotin--[biotin carboxyl-carrier protein] ligase activity"/>
    <property type="evidence" value="ECO:0007669"/>
    <property type="project" value="UniProtKB-UniRule"/>
</dbReference>
<reference evidence="7 8" key="1">
    <citation type="submission" date="2018-08" db="EMBL/GenBank/DDBJ databases">
        <title>A genome reference for cultivated species of the human gut microbiota.</title>
        <authorList>
            <person name="Zou Y."/>
            <person name="Xue W."/>
            <person name="Luo G."/>
        </authorList>
    </citation>
    <scope>NUCLEOTIDE SEQUENCE [LARGE SCALE GENOMIC DNA]</scope>
    <source>
        <strain evidence="7 8">AM28-39</strain>
    </source>
</reference>
<comment type="function">
    <text evidence="5">Acts both as a biotin--[acetyl-CoA-carboxylase] ligase and a repressor.</text>
</comment>
<dbReference type="Pfam" id="PF03099">
    <property type="entry name" value="BPL_LplA_LipB"/>
    <property type="match status" value="1"/>
</dbReference>
<keyword evidence="5" id="KW-0678">Repressor</keyword>
<proteinExistence type="inferred from homology"/>
<dbReference type="Proteomes" id="UP000261231">
    <property type="component" value="Unassembled WGS sequence"/>
</dbReference>
<dbReference type="PANTHER" id="PTHR12835">
    <property type="entry name" value="BIOTIN PROTEIN LIGASE"/>
    <property type="match status" value="1"/>
</dbReference>
<dbReference type="EMBL" id="QVFD01000019">
    <property type="protein sequence ID" value="RGC43851.1"/>
    <property type="molecule type" value="Genomic_DNA"/>
</dbReference>
<keyword evidence="4 5" id="KW-0092">Biotin</keyword>
<dbReference type="GO" id="GO:0003677">
    <property type="term" value="F:DNA binding"/>
    <property type="evidence" value="ECO:0007669"/>
    <property type="project" value="UniProtKB-UniRule"/>
</dbReference>
<dbReference type="InterPro" id="IPR036388">
    <property type="entry name" value="WH-like_DNA-bd_sf"/>
</dbReference>
<dbReference type="Gene3D" id="3.30.930.10">
    <property type="entry name" value="Bira Bifunctional Protein, Domain 2"/>
    <property type="match status" value="1"/>
</dbReference>
<organism evidence="7 8">
    <name type="scientific">Coprococcus catus</name>
    <dbReference type="NCBI Taxonomy" id="116085"/>
    <lineage>
        <taxon>Bacteria</taxon>
        <taxon>Bacillati</taxon>
        <taxon>Bacillota</taxon>
        <taxon>Clostridia</taxon>
        <taxon>Lachnospirales</taxon>
        <taxon>Lachnospiraceae</taxon>
        <taxon>Coprococcus</taxon>
    </lineage>
</organism>
<keyword evidence="5" id="KW-0805">Transcription regulation</keyword>
<name>A0A3E2XIE6_9FIRM</name>
<keyword evidence="1 5" id="KW-0436">Ligase</keyword>
<keyword evidence="3 5" id="KW-0067">ATP-binding</keyword>
<feature type="domain" description="BPL/LPL catalytic" evidence="6">
    <location>
        <begin position="65"/>
        <end position="254"/>
    </location>
</feature>
<dbReference type="InterPro" id="IPR004143">
    <property type="entry name" value="BPL_LPL_catalytic"/>
</dbReference>
<evidence type="ECO:0000259" key="6">
    <source>
        <dbReference type="PROSITE" id="PS51733"/>
    </source>
</evidence>
<dbReference type="SUPFAM" id="SSF46785">
    <property type="entry name" value="Winged helix' DNA-binding domain"/>
    <property type="match status" value="1"/>
</dbReference>
<dbReference type="HAMAP" id="MF_00978">
    <property type="entry name" value="Bifunct_BirA"/>
    <property type="match status" value="1"/>
</dbReference>
<dbReference type="GO" id="GO:0005737">
    <property type="term" value="C:cytoplasm"/>
    <property type="evidence" value="ECO:0007669"/>
    <property type="project" value="TreeGrafter"/>
</dbReference>
<dbReference type="GO" id="GO:0005524">
    <property type="term" value="F:ATP binding"/>
    <property type="evidence" value="ECO:0007669"/>
    <property type="project" value="UniProtKB-UniRule"/>
</dbReference>
<dbReference type="NCBIfam" id="TIGR00121">
    <property type="entry name" value="birA_ligase"/>
    <property type="match status" value="1"/>
</dbReference>
<dbReference type="SUPFAM" id="SSF50037">
    <property type="entry name" value="C-terminal domain of transcriptional repressors"/>
    <property type="match status" value="1"/>
</dbReference>
<dbReference type="AlphaFoldDB" id="A0A3E2XIE6"/>
<dbReference type="Pfam" id="PF08279">
    <property type="entry name" value="HTH_11"/>
    <property type="match status" value="1"/>
</dbReference>
<feature type="DNA-binding region" description="H-T-H motif" evidence="5">
    <location>
        <begin position="18"/>
        <end position="37"/>
    </location>
</feature>
<dbReference type="EC" id="6.3.4.15" evidence="5"/>
<evidence type="ECO:0000256" key="2">
    <source>
        <dbReference type="ARBA" id="ARBA00022741"/>
    </source>
</evidence>
<dbReference type="Gene3D" id="2.30.30.100">
    <property type="match status" value="1"/>
</dbReference>
<dbReference type="RefSeq" id="WP_117541471.1">
    <property type="nucleotide sequence ID" value="NZ_JAQDKA010000023.1"/>
</dbReference>
<evidence type="ECO:0000256" key="3">
    <source>
        <dbReference type="ARBA" id="ARBA00022840"/>
    </source>
</evidence>
<dbReference type="InterPro" id="IPR004408">
    <property type="entry name" value="Biotin_CoA_COase_ligase"/>
</dbReference>
<dbReference type="CDD" id="cd16442">
    <property type="entry name" value="BPL"/>
    <property type="match status" value="1"/>
</dbReference>
<feature type="binding site" evidence="5">
    <location>
        <position position="183"/>
    </location>
    <ligand>
        <name>biotin</name>
        <dbReference type="ChEBI" id="CHEBI:57586"/>
    </ligand>
</feature>
<dbReference type="InterPro" id="IPR045864">
    <property type="entry name" value="aa-tRNA-synth_II/BPL/LPL"/>
</dbReference>